<dbReference type="Gene3D" id="1.10.1510.10">
    <property type="entry name" value="Uncharacterised protein YqeY/AIM41 PF09424, N-terminal domain"/>
    <property type="match status" value="1"/>
</dbReference>
<dbReference type="Pfam" id="PF09424">
    <property type="entry name" value="YqeY"/>
    <property type="match status" value="1"/>
</dbReference>
<dbReference type="PANTHER" id="PTHR28055:SF1">
    <property type="entry name" value="ALTERED INHERITANCE OF MITOCHONDRIA PROTEIN 41, MITOCHONDRIAL"/>
    <property type="match status" value="1"/>
</dbReference>
<dbReference type="SUPFAM" id="SSF89095">
    <property type="entry name" value="GatB/YqeY motif"/>
    <property type="match status" value="1"/>
</dbReference>
<comment type="caution">
    <text evidence="1">The sequence shown here is derived from an EMBL/GenBank/DDBJ whole genome shotgun (WGS) entry which is preliminary data.</text>
</comment>
<dbReference type="InParanoid" id="A0A0D2JNJ5"/>
<evidence type="ECO:0000313" key="2">
    <source>
        <dbReference type="Proteomes" id="UP000032233"/>
    </source>
</evidence>
<dbReference type="Proteomes" id="UP000032233">
    <property type="component" value="Unassembled WGS sequence"/>
</dbReference>
<dbReference type="AlphaFoldDB" id="A0A0D2JNJ5"/>
<dbReference type="Gene3D" id="1.10.10.410">
    <property type="match status" value="1"/>
</dbReference>
<dbReference type="STRING" id="1429043.X474_26405"/>
<reference evidence="1 2" key="1">
    <citation type="submission" date="2013-11" db="EMBL/GenBank/DDBJ databases">
        <title>Metagenomic analysis of a methanogenic consortium involved in long chain n-alkane degradation.</title>
        <authorList>
            <person name="Davidova I.A."/>
            <person name="Callaghan A.V."/>
            <person name="Wawrik B."/>
            <person name="Pruitt S."/>
            <person name="Marks C."/>
            <person name="Duncan K.E."/>
            <person name="Suflita J.M."/>
        </authorList>
    </citation>
    <scope>NUCLEOTIDE SEQUENCE [LARGE SCALE GENOMIC DNA]</scope>
    <source>
        <strain evidence="1 2">SPR</strain>
    </source>
</reference>
<sequence length="166" mass="18022">MTAALHSQELSDPLCEGTIMDREFIASEITAALRAHDKPRLSILRQVKNEIDIKEKEERRELTPEEVVSALKKVLKQTGETLEGSIKVGTDEERSALLAGQVAILEAYLPEQVTGEALEEVVARVLEAEGITEKREMGRAIGLVSAECGGNCDKAEVARIVGGRLG</sequence>
<accession>A0A0D2JNJ5</accession>
<evidence type="ECO:0008006" key="3">
    <source>
        <dbReference type="Google" id="ProtNLM"/>
    </source>
</evidence>
<proteinExistence type="predicted"/>
<evidence type="ECO:0000313" key="1">
    <source>
        <dbReference type="EMBL" id="KIX11050.1"/>
    </source>
</evidence>
<dbReference type="InterPro" id="IPR019004">
    <property type="entry name" value="YqeY/Aim41"/>
</dbReference>
<dbReference type="InterPro" id="IPR003789">
    <property type="entry name" value="Asn/Gln_tRNA_amidoTrase-B-like"/>
</dbReference>
<dbReference type="GO" id="GO:0016884">
    <property type="term" value="F:carbon-nitrogen ligase activity, with glutamine as amido-N-donor"/>
    <property type="evidence" value="ECO:0007669"/>
    <property type="project" value="InterPro"/>
</dbReference>
<keyword evidence="2" id="KW-1185">Reference proteome</keyword>
<dbReference type="InterPro" id="IPR042184">
    <property type="entry name" value="YqeY/Aim41_N"/>
</dbReference>
<dbReference type="PANTHER" id="PTHR28055">
    <property type="entry name" value="ALTERED INHERITANCE OF MITOCHONDRIA PROTEIN 41, MITOCHONDRIAL"/>
    <property type="match status" value="1"/>
</dbReference>
<name>A0A0D2JNJ5_9BACT</name>
<organism evidence="1 2">
    <name type="scientific">Dethiosulfatarculus sandiegensis</name>
    <dbReference type="NCBI Taxonomy" id="1429043"/>
    <lineage>
        <taxon>Bacteria</taxon>
        <taxon>Pseudomonadati</taxon>
        <taxon>Thermodesulfobacteriota</taxon>
        <taxon>Desulfarculia</taxon>
        <taxon>Desulfarculales</taxon>
        <taxon>Desulfarculaceae</taxon>
        <taxon>Dethiosulfatarculus</taxon>
    </lineage>
</organism>
<gene>
    <name evidence="1" type="ORF">X474_26405</name>
</gene>
<dbReference type="InterPro" id="IPR023168">
    <property type="entry name" value="GatB_Yqey_C_2"/>
</dbReference>
<dbReference type="EMBL" id="AZAC01000074">
    <property type="protein sequence ID" value="KIX11050.1"/>
    <property type="molecule type" value="Genomic_DNA"/>
</dbReference>
<protein>
    <recommendedName>
        <fullName evidence="3">Aspartyl-tRNA amidotransferase subunit B</fullName>
    </recommendedName>
</protein>